<dbReference type="InterPro" id="IPR036388">
    <property type="entry name" value="WH-like_DNA-bd_sf"/>
</dbReference>
<dbReference type="PANTHER" id="PTHR33164:SF43">
    <property type="entry name" value="HTH-TYPE TRANSCRIPTIONAL REPRESSOR YETL"/>
    <property type="match status" value="1"/>
</dbReference>
<dbReference type="EMBL" id="BLJN01000006">
    <property type="protein sequence ID" value="GFE83567.1"/>
    <property type="molecule type" value="Genomic_DNA"/>
</dbReference>
<dbReference type="RefSeq" id="WP_161815173.1">
    <property type="nucleotide sequence ID" value="NZ_BLJN01000006.1"/>
</dbReference>
<proteinExistence type="predicted"/>
<dbReference type="Proteomes" id="UP000445000">
    <property type="component" value="Unassembled WGS sequence"/>
</dbReference>
<comment type="caution">
    <text evidence="2">The sequence shown here is derived from an EMBL/GenBank/DDBJ whole genome shotgun (WGS) entry which is preliminary data.</text>
</comment>
<dbReference type="SMART" id="SM00347">
    <property type="entry name" value="HTH_MARR"/>
    <property type="match status" value="1"/>
</dbReference>
<dbReference type="Gene3D" id="1.10.10.10">
    <property type="entry name" value="Winged helix-like DNA-binding domain superfamily/Winged helix DNA-binding domain"/>
    <property type="match status" value="1"/>
</dbReference>
<evidence type="ECO:0000313" key="3">
    <source>
        <dbReference type="Proteomes" id="UP000445000"/>
    </source>
</evidence>
<dbReference type="SUPFAM" id="SSF46785">
    <property type="entry name" value="Winged helix' DNA-binding domain"/>
    <property type="match status" value="1"/>
</dbReference>
<dbReference type="InterPro" id="IPR039422">
    <property type="entry name" value="MarR/SlyA-like"/>
</dbReference>
<protein>
    <submittedName>
        <fullName evidence="2">MarR family transcriptional regulator</fullName>
    </submittedName>
</protein>
<organism evidence="2 3">
    <name type="scientific">Steroidobacter agaridevorans</name>
    <dbReference type="NCBI Taxonomy" id="2695856"/>
    <lineage>
        <taxon>Bacteria</taxon>
        <taxon>Pseudomonadati</taxon>
        <taxon>Pseudomonadota</taxon>
        <taxon>Gammaproteobacteria</taxon>
        <taxon>Steroidobacterales</taxon>
        <taxon>Steroidobacteraceae</taxon>
        <taxon>Steroidobacter</taxon>
    </lineage>
</organism>
<evidence type="ECO:0000313" key="2">
    <source>
        <dbReference type="EMBL" id="GFE83567.1"/>
    </source>
</evidence>
<evidence type="ECO:0000259" key="1">
    <source>
        <dbReference type="PROSITE" id="PS50995"/>
    </source>
</evidence>
<gene>
    <name evidence="2" type="ORF">GCM10011487_55670</name>
</gene>
<keyword evidence="3" id="KW-1185">Reference proteome</keyword>
<dbReference type="PROSITE" id="PS50995">
    <property type="entry name" value="HTH_MARR_2"/>
    <property type="match status" value="1"/>
</dbReference>
<accession>A0A829YJN3</accession>
<dbReference type="InterPro" id="IPR036390">
    <property type="entry name" value="WH_DNA-bd_sf"/>
</dbReference>
<dbReference type="GO" id="GO:0006950">
    <property type="term" value="P:response to stress"/>
    <property type="evidence" value="ECO:0007669"/>
    <property type="project" value="TreeGrafter"/>
</dbReference>
<dbReference type="Pfam" id="PF12802">
    <property type="entry name" value="MarR_2"/>
    <property type="match status" value="1"/>
</dbReference>
<feature type="domain" description="HTH marR-type" evidence="1">
    <location>
        <begin position="10"/>
        <end position="142"/>
    </location>
</feature>
<dbReference type="InterPro" id="IPR000835">
    <property type="entry name" value="HTH_MarR-typ"/>
</dbReference>
<name>A0A829YJN3_9GAMM</name>
<reference evidence="3" key="1">
    <citation type="submission" date="2020-01" db="EMBL/GenBank/DDBJ databases">
        <title>'Steroidobacter agaridevorans' sp. nov., agar-degrading bacteria isolated from rhizosphere soils.</title>
        <authorList>
            <person name="Ikenaga M."/>
            <person name="Kataoka M."/>
            <person name="Murouchi A."/>
            <person name="Katsuragi S."/>
            <person name="Sakai M."/>
        </authorList>
    </citation>
    <scope>NUCLEOTIDE SEQUENCE [LARGE SCALE GENOMIC DNA]</scope>
    <source>
        <strain evidence="3">YU21-B</strain>
    </source>
</reference>
<dbReference type="AlphaFoldDB" id="A0A829YJN3"/>
<sequence length="142" mass="16228">MATNSGGPIGKRQYEALATFRYQLRLYLRHSEEMTRRHGITPLQYQLLLHVKGFPGREHASVTELAERLQAKHHGVVALVTRSEAAGLVKRKVSEDDRRLVHIYLTAKGEQKLARLADLHRHELLQLQGRFFVPDAETLQGK</sequence>
<dbReference type="GO" id="GO:0003700">
    <property type="term" value="F:DNA-binding transcription factor activity"/>
    <property type="evidence" value="ECO:0007669"/>
    <property type="project" value="InterPro"/>
</dbReference>
<dbReference type="PANTHER" id="PTHR33164">
    <property type="entry name" value="TRANSCRIPTIONAL REGULATOR, MARR FAMILY"/>
    <property type="match status" value="1"/>
</dbReference>